<dbReference type="InterPro" id="IPR016130">
    <property type="entry name" value="Tyr_Pase_AS"/>
</dbReference>
<evidence type="ECO:0000259" key="1">
    <source>
        <dbReference type="PROSITE" id="PS50055"/>
    </source>
</evidence>
<evidence type="ECO:0000313" key="4">
    <source>
        <dbReference type="WBParaSite" id="ACAC_0000994501-mRNA-1"/>
    </source>
</evidence>
<proteinExistence type="predicted"/>
<dbReference type="SMART" id="SM00194">
    <property type="entry name" value="PTPc"/>
    <property type="match status" value="1"/>
</dbReference>
<dbReference type="Gene3D" id="3.90.190.10">
    <property type="entry name" value="Protein tyrosine phosphatase superfamily"/>
    <property type="match status" value="1"/>
</dbReference>
<dbReference type="PRINTS" id="PR00700">
    <property type="entry name" value="PRTYPHPHTASE"/>
</dbReference>
<dbReference type="Proteomes" id="UP000035642">
    <property type="component" value="Unassembled WGS sequence"/>
</dbReference>
<dbReference type="GO" id="GO:0004725">
    <property type="term" value="F:protein tyrosine phosphatase activity"/>
    <property type="evidence" value="ECO:0007669"/>
    <property type="project" value="InterPro"/>
</dbReference>
<dbReference type="STRING" id="6313.A0A0K0DG02"/>
<dbReference type="InterPro" id="IPR000242">
    <property type="entry name" value="PTP_cat"/>
</dbReference>
<keyword evidence="3" id="KW-1185">Reference proteome</keyword>
<dbReference type="InterPro" id="IPR029021">
    <property type="entry name" value="Prot-tyrosine_phosphatase-like"/>
</dbReference>
<feature type="domain" description="Tyrosine specific protein phosphatases" evidence="2">
    <location>
        <begin position="179"/>
        <end position="231"/>
    </location>
</feature>
<reference evidence="4" key="2">
    <citation type="submission" date="2017-02" db="UniProtKB">
        <authorList>
            <consortium name="WormBaseParasite"/>
        </authorList>
    </citation>
    <scope>IDENTIFICATION</scope>
</reference>
<evidence type="ECO:0000259" key="2">
    <source>
        <dbReference type="PROSITE" id="PS50056"/>
    </source>
</evidence>
<dbReference type="InterPro" id="IPR052782">
    <property type="entry name" value="Oocyte-zygote_transition_reg"/>
</dbReference>
<evidence type="ECO:0000313" key="3">
    <source>
        <dbReference type="Proteomes" id="UP000035642"/>
    </source>
</evidence>
<sequence length="231" mass="26149">MKRTNNFNVMREFVAQIPHGRNRYKDVGCLDFQRVVINIGPVSYIHANYVATPLSPKRFICTQAPLPNTCADFWYMVVQEKSDAIIMLCNFIEQGSKKSAEYVPLSFDTSPMAFGDVTIQFPFNTRVNVDIGRLEVKIKGEQSHHCTHYHWKDWPDRGVPEADLAPIYLLTKVQSTQTPIVVHCSAGIGRTGSIVLIQHAVELINSQAPLTEIRGLLLNLRKQRNNSIQVI</sequence>
<dbReference type="PROSITE" id="PS50056">
    <property type="entry name" value="TYR_PHOSPHATASE_2"/>
    <property type="match status" value="1"/>
</dbReference>
<dbReference type="SMART" id="SM00404">
    <property type="entry name" value="PTPc_motif"/>
    <property type="match status" value="1"/>
</dbReference>
<organism evidence="3 4">
    <name type="scientific">Angiostrongylus cantonensis</name>
    <name type="common">Rat lungworm</name>
    <dbReference type="NCBI Taxonomy" id="6313"/>
    <lineage>
        <taxon>Eukaryota</taxon>
        <taxon>Metazoa</taxon>
        <taxon>Ecdysozoa</taxon>
        <taxon>Nematoda</taxon>
        <taxon>Chromadorea</taxon>
        <taxon>Rhabditida</taxon>
        <taxon>Rhabditina</taxon>
        <taxon>Rhabditomorpha</taxon>
        <taxon>Strongyloidea</taxon>
        <taxon>Metastrongylidae</taxon>
        <taxon>Angiostrongylus</taxon>
    </lineage>
</organism>
<dbReference type="AlphaFoldDB" id="A0A0K0DG02"/>
<name>A0A0K0DG02_ANGCA</name>
<dbReference type="Pfam" id="PF00102">
    <property type="entry name" value="Y_phosphatase"/>
    <property type="match status" value="1"/>
</dbReference>
<dbReference type="PROSITE" id="PS50055">
    <property type="entry name" value="TYR_PHOSPHATASE_PTP"/>
    <property type="match status" value="1"/>
</dbReference>
<protein>
    <submittedName>
        <fullName evidence="4">Protein-tyrosine phosphatase</fullName>
    </submittedName>
</protein>
<dbReference type="PROSITE" id="PS00383">
    <property type="entry name" value="TYR_PHOSPHATASE_1"/>
    <property type="match status" value="1"/>
</dbReference>
<accession>A0A0K0DG02</accession>
<dbReference type="CDD" id="cd00047">
    <property type="entry name" value="PTPc"/>
    <property type="match status" value="1"/>
</dbReference>
<reference evidence="3" key="1">
    <citation type="submission" date="2012-09" db="EMBL/GenBank/DDBJ databases">
        <authorList>
            <person name="Martin A.A."/>
        </authorList>
    </citation>
    <scope>NUCLEOTIDE SEQUENCE</scope>
</reference>
<dbReference type="PANTHER" id="PTHR46163:SF5">
    <property type="entry name" value="TYROSINE-PROTEIN PHOSPHATASE"/>
    <property type="match status" value="1"/>
</dbReference>
<dbReference type="SUPFAM" id="SSF52799">
    <property type="entry name" value="(Phosphotyrosine protein) phosphatases II"/>
    <property type="match status" value="1"/>
</dbReference>
<dbReference type="WBParaSite" id="ACAC_0000994501-mRNA-1">
    <property type="protein sequence ID" value="ACAC_0000994501-mRNA-1"/>
    <property type="gene ID" value="ACAC_0000994501"/>
</dbReference>
<dbReference type="InterPro" id="IPR003595">
    <property type="entry name" value="Tyr_Pase_cat"/>
</dbReference>
<feature type="domain" description="Tyrosine-protein phosphatase" evidence="1">
    <location>
        <begin position="21"/>
        <end position="231"/>
    </location>
</feature>
<dbReference type="PANTHER" id="PTHR46163">
    <property type="entry name" value="TYROSINE-PROTEIN PHOSPHATASE-RELATED"/>
    <property type="match status" value="1"/>
</dbReference>
<dbReference type="InterPro" id="IPR000387">
    <property type="entry name" value="Tyr_Pase_dom"/>
</dbReference>